<dbReference type="Gene3D" id="3.20.20.140">
    <property type="entry name" value="Metal-dependent hydrolases"/>
    <property type="match status" value="1"/>
</dbReference>
<comment type="caution">
    <text evidence="3">The sequence shown here is derived from an EMBL/GenBank/DDBJ whole genome shotgun (WGS) entry which is preliminary data.</text>
</comment>
<dbReference type="PANTHER" id="PTHR21240:SF28">
    <property type="entry name" value="ISO-OROTATE DECARBOXYLASE (EUROFUNG)"/>
    <property type="match status" value="1"/>
</dbReference>
<keyword evidence="4" id="KW-1185">Reference proteome</keyword>
<dbReference type="CDD" id="cd01292">
    <property type="entry name" value="metallo-dependent_hydrolases"/>
    <property type="match status" value="1"/>
</dbReference>
<evidence type="ECO:0000313" key="3">
    <source>
        <dbReference type="EMBL" id="MFB9451470.1"/>
    </source>
</evidence>
<protein>
    <submittedName>
        <fullName evidence="3">Amidohydrolase family protein</fullName>
    </submittedName>
</protein>
<dbReference type="InterPro" id="IPR032466">
    <property type="entry name" value="Metal_Hydrolase"/>
</dbReference>
<dbReference type="Proteomes" id="UP001589608">
    <property type="component" value="Unassembled WGS sequence"/>
</dbReference>
<evidence type="ECO:0000256" key="1">
    <source>
        <dbReference type="ARBA" id="ARBA00023239"/>
    </source>
</evidence>
<dbReference type="InterPro" id="IPR006680">
    <property type="entry name" value="Amidohydro-rel"/>
</dbReference>
<dbReference type="PANTHER" id="PTHR21240">
    <property type="entry name" value="2-AMINO-3-CARBOXYLMUCONATE-6-SEMIALDEHYDE DECARBOXYLASE"/>
    <property type="match status" value="1"/>
</dbReference>
<sequence>MNDAHRHLGTLPAYPFYGGPPVNPDVTARATIDELLADLDREGTERALILPNYGVPDPDVAFRFNDLVVEAAQRDERVRCGLWVSSRDADAARTAKALTLAAEPGVRALKLSFLLGGGPGDPGLEPIFAAARAHDLVVHVHTSPGAASDIDRVGDLVERYGTDVKIHLVHFGGGMSGHIKLAGGRFFDWIAAGKQVYTDLSWAIGFTPRWLAAEIDRRGIGHDRVLFASDEPWGDHAGEHAKLRAAAAGKELSGLVFTTNFEALYA</sequence>
<feature type="domain" description="Amidohydrolase-related" evidence="2">
    <location>
        <begin position="3"/>
        <end position="248"/>
    </location>
</feature>
<dbReference type="EMBL" id="JBHMCA010000090">
    <property type="protein sequence ID" value="MFB9451470.1"/>
    <property type="molecule type" value="Genomic_DNA"/>
</dbReference>
<evidence type="ECO:0000313" key="4">
    <source>
        <dbReference type="Proteomes" id="UP001589608"/>
    </source>
</evidence>
<reference evidence="3 4" key="1">
    <citation type="submission" date="2024-09" db="EMBL/GenBank/DDBJ databases">
        <authorList>
            <person name="Sun Q."/>
            <person name="Mori K."/>
        </authorList>
    </citation>
    <scope>NUCLEOTIDE SEQUENCE [LARGE SCALE GENOMIC DNA]</scope>
    <source>
        <strain evidence="3 4">JCM 3307</strain>
    </source>
</reference>
<dbReference type="RefSeq" id="WP_223104291.1">
    <property type="nucleotide sequence ID" value="NZ_CP061913.1"/>
</dbReference>
<keyword evidence="1" id="KW-0456">Lyase</keyword>
<proteinExistence type="predicted"/>
<dbReference type="InterPro" id="IPR032465">
    <property type="entry name" value="ACMSD"/>
</dbReference>
<accession>A0ABV5MRJ1</accession>
<dbReference type="Pfam" id="PF04909">
    <property type="entry name" value="Amidohydro_2"/>
    <property type="match status" value="1"/>
</dbReference>
<dbReference type="SUPFAM" id="SSF51556">
    <property type="entry name" value="Metallo-dependent hydrolases"/>
    <property type="match status" value="1"/>
</dbReference>
<gene>
    <name evidence="3" type="ORF">ACFFTR_51120</name>
</gene>
<name>A0ABV5MRJ1_9ACTN</name>
<evidence type="ECO:0000259" key="2">
    <source>
        <dbReference type="Pfam" id="PF04909"/>
    </source>
</evidence>
<organism evidence="3 4">
    <name type="scientific">Dactylosporangium vinaceum</name>
    <dbReference type="NCBI Taxonomy" id="53362"/>
    <lineage>
        <taxon>Bacteria</taxon>
        <taxon>Bacillati</taxon>
        <taxon>Actinomycetota</taxon>
        <taxon>Actinomycetes</taxon>
        <taxon>Micromonosporales</taxon>
        <taxon>Micromonosporaceae</taxon>
        <taxon>Dactylosporangium</taxon>
    </lineage>
</organism>